<feature type="domain" description="HTH merR-type" evidence="7">
    <location>
        <begin position="3"/>
        <end position="44"/>
    </location>
</feature>
<proteinExistence type="predicted"/>
<evidence type="ECO:0000259" key="7">
    <source>
        <dbReference type="PROSITE" id="PS50937"/>
    </source>
</evidence>
<dbReference type="Proteomes" id="UP000244180">
    <property type="component" value="Unassembled WGS sequence"/>
</dbReference>
<dbReference type="SMART" id="SM00422">
    <property type="entry name" value="HTH_MERR"/>
    <property type="match status" value="1"/>
</dbReference>
<reference evidence="9 10" key="1">
    <citation type="submission" date="2017-08" db="EMBL/GenBank/DDBJ databases">
        <title>Burning lignite coal seam in the remote Altai Mountains harbors a hydrogen-driven thermophilic microbial community.</title>
        <authorList>
            <person name="Kadnikov V.V."/>
            <person name="Mardanov A.V."/>
            <person name="Ivasenko D."/>
            <person name="Beletsky A.V."/>
            <person name="Karnachuk O.V."/>
            <person name="Ravin N.V."/>
        </authorList>
    </citation>
    <scope>NUCLEOTIDE SEQUENCE [LARGE SCALE GENOMIC DNA]</scope>
    <source>
        <strain evidence="9">AL33</strain>
    </source>
</reference>
<dbReference type="CDD" id="cd04762">
    <property type="entry name" value="HTH_MerR-trunc"/>
    <property type="match status" value="1"/>
</dbReference>
<dbReference type="SUPFAM" id="SSF46955">
    <property type="entry name" value="Putative DNA-binding domain"/>
    <property type="match status" value="1"/>
</dbReference>
<keyword evidence="3" id="KW-0233">DNA recombination</keyword>
<dbReference type="InterPro" id="IPR006118">
    <property type="entry name" value="Recombinase_CS"/>
</dbReference>
<accession>A0A2T5GEM1</accession>
<sequence length="228" mass="25933">MKLYSIGEFARLLGVSVSTLRNWDKEGRLKPLRTPTGKRRYTEEMLFQALGMKRAERPKKTVLYARVSSAGQKNDLETQTEFLRQFAVSRGYGVDEVIADIGSALNDRRKGFMRLVSMVLRGELERVVIADKDRLVRFGFEFFEDLFAKYGAEIVVVHRDEKAAPAQELAEDLVRIVRHFAARLYGSRSYRARKLVRTVREALGDEANRSAEESSAEPKKAGNPKADD</sequence>
<dbReference type="Gene3D" id="1.10.1660.10">
    <property type="match status" value="1"/>
</dbReference>
<evidence type="ECO:0008006" key="11">
    <source>
        <dbReference type="Google" id="ProtNLM"/>
    </source>
</evidence>
<evidence type="ECO:0000256" key="6">
    <source>
        <dbReference type="SAM" id="MobiDB-lite"/>
    </source>
</evidence>
<comment type="caution">
    <text evidence="9">The sequence shown here is derived from an EMBL/GenBank/DDBJ whole genome shotgun (WGS) entry which is preliminary data.</text>
</comment>
<evidence type="ECO:0000313" key="9">
    <source>
        <dbReference type="EMBL" id="PTQ54619.1"/>
    </source>
</evidence>
<dbReference type="SUPFAM" id="SSF53041">
    <property type="entry name" value="Resolvase-like"/>
    <property type="match status" value="1"/>
</dbReference>
<dbReference type="Gene3D" id="1.10.287.2170">
    <property type="match status" value="1"/>
</dbReference>
<evidence type="ECO:0000256" key="4">
    <source>
        <dbReference type="PIRSR" id="PIRSR606118-50"/>
    </source>
</evidence>
<dbReference type="Pfam" id="PF00239">
    <property type="entry name" value="Resolvase"/>
    <property type="match status" value="1"/>
</dbReference>
<dbReference type="NCBIfam" id="NF033518">
    <property type="entry name" value="transpos_IS607"/>
    <property type="match status" value="1"/>
</dbReference>
<evidence type="ECO:0000313" key="10">
    <source>
        <dbReference type="Proteomes" id="UP000244180"/>
    </source>
</evidence>
<dbReference type="InterPro" id="IPR006119">
    <property type="entry name" value="Resolv_N"/>
</dbReference>
<evidence type="ECO:0000256" key="1">
    <source>
        <dbReference type="ARBA" id="ARBA00022908"/>
    </source>
</evidence>
<evidence type="ECO:0000256" key="3">
    <source>
        <dbReference type="ARBA" id="ARBA00023172"/>
    </source>
</evidence>
<dbReference type="GO" id="GO:0000150">
    <property type="term" value="F:DNA strand exchange activity"/>
    <property type="evidence" value="ECO:0007669"/>
    <property type="project" value="InterPro"/>
</dbReference>
<protein>
    <recommendedName>
        <fullName evidence="11">Mobile element protein</fullName>
    </recommendedName>
</protein>
<dbReference type="CDD" id="cd03769">
    <property type="entry name" value="SR_IS607_transposase_like"/>
    <property type="match status" value="1"/>
</dbReference>
<feature type="active site" description="O-(5'-phospho-DNA)-serine intermediate" evidence="4 5">
    <location>
        <position position="68"/>
    </location>
</feature>
<dbReference type="GO" id="GO:0003677">
    <property type="term" value="F:DNA binding"/>
    <property type="evidence" value="ECO:0007669"/>
    <property type="project" value="UniProtKB-KW"/>
</dbReference>
<dbReference type="PROSITE" id="PS00397">
    <property type="entry name" value="RECOMBINASES_1"/>
    <property type="match status" value="1"/>
</dbReference>
<evidence type="ECO:0000256" key="2">
    <source>
        <dbReference type="ARBA" id="ARBA00023125"/>
    </source>
</evidence>
<dbReference type="InterPro" id="IPR000551">
    <property type="entry name" value="MerR-type_HTH_dom"/>
</dbReference>
<dbReference type="PROSITE" id="PS50937">
    <property type="entry name" value="HTH_MERR_2"/>
    <property type="match status" value="1"/>
</dbReference>
<keyword evidence="2" id="KW-0238">DNA-binding</keyword>
<dbReference type="PANTHER" id="PTHR36172:SF1">
    <property type="entry name" value="RESOLVASE-RELATED"/>
    <property type="match status" value="1"/>
</dbReference>
<dbReference type="AlphaFoldDB" id="A0A2T5GEM1"/>
<dbReference type="FunFam" id="3.40.50.1390:FF:000002">
    <property type="entry name" value="ORF1 in transposon ISC1904"/>
    <property type="match status" value="1"/>
</dbReference>
<feature type="domain" description="Resolvase/invertase-type recombinase catalytic" evidence="8">
    <location>
        <begin position="60"/>
        <end position="203"/>
    </location>
</feature>
<dbReference type="InterPro" id="IPR051491">
    <property type="entry name" value="Recombinase/Transposase-rel"/>
</dbReference>
<dbReference type="EMBL" id="PEBV01000003">
    <property type="protein sequence ID" value="PTQ54619.1"/>
    <property type="molecule type" value="Genomic_DNA"/>
</dbReference>
<dbReference type="Gene3D" id="3.40.50.1390">
    <property type="entry name" value="Resolvase, N-terminal catalytic domain"/>
    <property type="match status" value="1"/>
</dbReference>
<evidence type="ECO:0000259" key="8">
    <source>
        <dbReference type="PROSITE" id="PS51736"/>
    </source>
</evidence>
<name>A0A2T5GEM1_HYDSH</name>
<organism evidence="9 10">
    <name type="scientific">Hydrogenibacillus schlegelii</name>
    <name type="common">Bacillus schlegelii</name>
    <dbReference type="NCBI Taxonomy" id="1484"/>
    <lineage>
        <taxon>Bacteria</taxon>
        <taxon>Bacillati</taxon>
        <taxon>Bacillota</taxon>
        <taxon>Bacilli</taxon>
        <taxon>Bacillales</taxon>
        <taxon>Bacillales Family X. Incertae Sedis</taxon>
        <taxon>Hydrogenibacillus</taxon>
    </lineage>
</organism>
<dbReference type="SMART" id="SM00857">
    <property type="entry name" value="Resolvase"/>
    <property type="match status" value="1"/>
</dbReference>
<gene>
    <name evidence="9" type="ORF">HSCHL_0198</name>
</gene>
<dbReference type="InterPro" id="IPR009061">
    <property type="entry name" value="DNA-bd_dom_put_sf"/>
</dbReference>
<feature type="region of interest" description="Disordered" evidence="6">
    <location>
        <begin position="206"/>
        <end position="228"/>
    </location>
</feature>
<dbReference type="InterPro" id="IPR036162">
    <property type="entry name" value="Resolvase-like_N_sf"/>
</dbReference>
<dbReference type="PROSITE" id="PS51736">
    <property type="entry name" value="RECOMBINASES_3"/>
    <property type="match status" value="1"/>
</dbReference>
<dbReference type="GO" id="GO:0015074">
    <property type="term" value="P:DNA integration"/>
    <property type="evidence" value="ECO:0007669"/>
    <property type="project" value="UniProtKB-KW"/>
</dbReference>
<evidence type="ECO:0000256" key="5">
    <source>
        <dbReference type="PROSITE-ProRule" id="PRU10137"/>
    </source>
</evidence>
<dbReference type="InterPro" id="IPR048046">
    <property type="entry name" value="Transpos_IS607"/>
</dbReference>
<dbReference type="GO" id="GO:0006355">
    <property type="term" value="P:regulation of DNA-templated transcription"/>
    <property type="evidence" value="ECO:0007669"/>
    <property type="project" value="InterPro"/>
</dbReference>
<dbReference type="Pfam" id="PF00376">
    <property type="entry name" value="MerR"/>
    <property type="match status" value="1"/>
</dbReference>
<dbReference type="RefSeq" id="WP_272999614.1">
    <property type="nucleotide sequence ID" value="NZ_PEBV01000003.1"/>
</dbReference>
<dbReference type="PANTHER" id="PTHR36172">
    <property type="match status" value="1"/>
</dbReference>
<keyword evidence="1" id="KW-0229">DNA integration</keyword>
<dbReference type="InterPro" id="IPR041718">
    <property type="entry name" value="IS607_transposase-like"/>
</dbReference>